<name>A0A915IL15_ROMCU</name>
<evidence type="ECO:0000313" key="1">
    <source>
        <dbReference type="Proteomes" id="UP000887565"/>
    </source>
</evidence>
<dbReference type="Proteomes" id="UP000887565">
    <property type="component" value="Unplaced"/>
</dbReference>
<organism evidence="1 2">
    <name type="scientific">Romanomermis culicivorax</name>
    <name type="common">Nematode worm</name>
    <dbReference type="NCBI Taxonomy" id="13658"/>
    <lineage>
        <taxon>Eukaryota</taxon>
        <taxon>Metazoa</taxon>
        <taxon>Ecdysozoa</taxon>
        <taxon>Nematoda</taxon>
        <taxon>Enoplea</taxon>
        <taxon>Dorylaimia</taxon>
        <taxon>Mermithida</taxon>
        <taxon>Mermithoidea</taxon>
        <taxon>Mermithidae</taxon>
        <taxon>Romanomermis</taxon>
    </lineage>
</organism>
<sequence>MLKFKQFFANFGVQTVFERSFVLVQMDRVQKKTLGSTIKASVFARSMMVSVFNFSFSANNLSRSASKVEQYNKSSSVRPLPHPTRTFDEPPIGRLPYRINGGNRLATKFDYALNCVKFLSSMLLPEITTIKKNYVLLKKFHLRPSWYQVQDLDRNVEIINQILSYLLIRCIRFPLLLNVTFPPFSCCDVTSSSSSFCSFSQEAPCFDENSVPLTGKCPFVTLFFFVGGCSSSEDESLVSFALPFVCTRAQI</sequence>
<accession>A0A915IL15</accession>
<protein>
    <submittedName>
        <fullName evidence="2">Uncharacterized protein</fullName>
    </submittedName>
</protein>
<dbReference type="WBParaSite" id="nRc.2.0.1.t14691-RA">
    <property type="protein sequence ID" value="nRc.2.0.1.t14691-RA"/>
    <property type="gene ID" value="nRc.2.0.1.g14691"/>
</dbReference>
<keyword evidence="1" id="KW-1185">Reference proteome</keyword>
<evidence type="ECO:0000313" key="2">
    <source>
        <dbReference type="WBParaSite" id="nRc.2.0.1.t14691-RA"/>
    </source>
</evidence>
<dbReference type="AlphaFoldDB" id="A0A915IL15"/>
<proteinExistence type="predicted"/>
<reference evidence="2" key="1">
    <citation type="submission" date="2022-11" db="UniProtKB">
        <authorList>
            <consortium name="WormBaseParasite"/>
        </authorList>
    </citation>
    <scope>IDENTIFICATION</scope>
</reference>